<dbReference type="EMBL" id="CP019327">
    <property type="protein sequence ID" value="APX95519.1"/>
    <property type="molecule type" value="Genomic_DNA"/>
</dbReference>
<evidence type="ECO:0000256" key="7">
    <source>
        <dbReference type="ARBA" id="ARBA00022989"/>
    </source>
</evidence>
<evidence type="ECO:0000256" key="3">
    <source>
        <dbReference type="ARBA" id="ARBA00022692"/>
    </source>
</evidence>
<comment type="cofactor">
    <cofactor evidence="10">
        <name>Zn(2+)</name>
        <dbReference type="ChEBI" id="CHEBI:29105"/>
    </cofactor>
    <text evidence="10">Binds 1 zinc ion per subunit.</text>
</comment>
<comment type="similarity">
    <text evidence="10">Belongs to the peptidase M48 family.</text>
</comment>
<dbReference type="Gene3D" id="3.30.2010.10">
    <property type="entry name" value="Metalloproteases ('zincins'), catalytic domain"/>
    <property type="match status" value="1"/>
</dbReference>
<dbReference type="PANTHER" id="PTHR43221:SF2">
    <property type="entry name" value="PROTEASE HTPX HOMOLOG"/>
    <property type="match status" value="1"/>
</dbReference>
<gene>
    <name evidence="13" type="ORF">BB347_02200</name>
</gene>
<dbReference type="KEGG" id="hda:BB347_02200"/>
<accession>A0A1P8RA34</accession>
<dbReference type="GO" id="GO:0046872">
    <property type="term" value="F:metal ion binding"/>
    <property type="evidence" value="ECO:0007669"/>
    <property type="project" value="UniProtKB-KW"/>
</dbReference>
<evidence type="ECO:0000256" key="10">
    <source>
        <dbReference type="RuleBase" id="RU003983"/>
    </source>
</evidence>
<evidence type="ECO:0000256" key="9">
    <source>
        <dbReference type="ARBA" id="ARBA00023136"/>
    </source>
</evidence>
<feature type="transmembrane region" description="Helical" evidence="11">
    <location>
        <begin position="143"/>
        <end position="162"/>
    </location>
</feature>
<dbReference type="PANTHER" id="PTHR43221">
    <property type="entry name" value="PROTEASE HTPX"/>
    <property type="match status" value="1"/>
</dbReference>
<keyword evidence="5 10" id="KW-0378">Hydrolase</keyword>
<evidence type="ECO:0000256" key="1">
    <source>
        <dbReference type="ARBA" id="ARBA00022475"/>
    </source>
</evidence>
<evidence type="ECO:0000256" key="8">
    <source>
        <dbReference type="ARBA" id="ARBA00023049"/>
    </source>
</evidence>
<feature type="transmembrane region" description="Helical" evidence="11">
    <location>
        <begin position="116"/>
        <end position="137"/>
    </location>
</feature>
<dbReference type="Proteomes" id="UP000187321">
    <property type="component" value="Chromosome"/>
</dbReference>
<evidence type="ECO:0000313" key="14">
    <source>
        <dbReference type="Proteomes" id="UP000187321"/>
    </source>
</evidence>
<keyword evidence="6 10" id="KW-0862">Zinc</keyword>
<evidence type="ECO:0000256" key="4">
    <source>
        <dbReference type="ARBA" id="ARBA00022723"/>
    </source>
</evidence>
<name>A0A1P8RA34_9EURY</name>
<feature type="domain" description="Peptidase M48" evidence="12">
    <location>
        <begin position="198"/>
        <end position="402"/>
    </location>
</feature>
<evidence type="ECO:0000256" key="2">
    <source>
        <dbReference type="ARBA" id="ARBA00022670"/>
    </source>
</evidence>
<dbReference type="GO" id="GO:0006508">
    <property type="term" value="P:proteolysis"/>
    <property type="evidence" value="ECO:0007669"/>
    <property type="project" value="UniProtKB-KW"/>
</dbReference>
<keyword evidence="4" id="KW-0479">Metal-binding</keyword>
<keyword evidence="7 11" id="KW-1133">Transmembrane helix</keyword>
<dbReference type="CDD" id="cd07327">
    <property type="entry name" value="M48B_HtpX_like"/>
    <property type="match status" value="1"/>
</dbReference>
<feature type="transmembrane region" description="Helical" evidence="11">
    <location>
        <begin position="21"/>
        <end position="43"/>
    </location>
</feature>
<evidence type="ECO:0000256" key="5">
    <source>
        <dbReference type="ARBA" id="ARBA00022801"/>
    </source>
</evidence>
<keyword evidence="8 10" id="KW-0482">Metalloprotease</keyword>
<proteinExistence type="inferred from homology"/>
<evidence type="ECO:0000259" key="12">
    <source>
        <dbReference type="Pfam" id="PF01435"/>
    </source>
</evidence>
<feature type="transmembrane region" description="Helical" evidence="11">
    <location>
        <begin position="63"/>
        <end position="81"/>
    </location>
</feature>
<dbReference type="Pfam" id="PF01435">
    <property type="entry name" value="Peptidase_M48"/>
    <property type="match status" value="1"/>
</dbReference>
<protein>
    <recommendedName>
        <fullName evidence="12">Peptidase M48 domain-containing protein</fullName>
    </recommendedName>
</protein>
<keyword evidence="2 10" id="KW-0645">Protease</keyword>
<sequence length="414" mass="46200">MSLTSRRRMRVGLWIRMTLAFAALLASVLVLLAVEFLTIWLLVGMVHFGAVYVSYVVLSPVPLAAFAVGYVAFVGALWFAYNEYRLVREPDRDASRAAVVDAMGANRRTIRERYGLVGYAFVVGVLGASFGTSLLLGERFGETAYYAFVPLFVALTVVWHQFSTTLRTERRNEAAVLRSLEDSIRRSDDEQRHPELHDLRRRVERLARQADVPVPSLEVAVRRTPIALTVGYRPESSTVVVSKGLVETLTEQELEAVLAHEIAHIANRDAAVASVMAIPIATAERIEQAQGGHAGAIALVLRGFSRWWLRIVTRYREYAADDGAVAITGDPAALASALEELDRSVARRPVADLRNHRTAAAFSIVPSPWEERRFFDRVYRFVDRRLFGTHPPTDERIERLRAQTADPQTGTAES</sequence>
<evidence type="ECO:0000256" key="11">
    <source>
        <dbReference type="SAM" id="Phobius"/>
    </source>
</evidence>
<dbReference type="InterPro" id="IPR050083">
    <property type="entry name" value="HtpX_protease"/>
</dbReference>
<keyword evidence="3 11" id="KW-0812">Transmembrane</keyword>
<dbReference type="AlphaFoldDB" id="A0A1P8RA34"/>
<dbReference type="InterPro" id="IPR001915">
    <property type="entry name" value="Peptidase_M48"/>
</dbReference>
<keyword evidence="9 11" id="KW-0472">Membrane</keyword>
<evidence type="ECO:0000256" key="6">
    <source>
        <dbReference type="ARBA" id="ARBA00022833"/>
    </source>
</evidence>
<keyword evidence="1" id="KW-1003">Cell membrane</keyword>
<evidence type="ECO:0000313" key="13">
    <source>
        <dbReference type="EMBL" id="APX95519.1"/>
    </source>
</evidence>
<dbReference type="GO" id="GO:0004222">
    <property type="term" value="F:metalloendopeptidase activity"/>
    <property type="evidence" value="ECO:0007669"/>
    <property type="project" value="InterPro"/>
</dbReference>
<reference evidence="13 14" key="1">
    <citation type="submission" date="2017-01" db="EMBL/GenBank/DDBJ databases">
        <title>Complete genome sequence of Haloterrigena daqingensis type strain (JX313T).</title>
        <authorList>
            <person name="Shuang W."/>
        </authorList>
    </citation>
    <scope>NUCLEOTIDE SEQUENCE [LARGE SCALE GENOMIC DNA]</scope>
    <source>
        <strain evidence="13 14">JX313</strain>
    </source>
</reference>
<organism evidence="13 14">
    <name type="scientific">Natronorubrum daqingense</name>
    <dbReference type="NCBI Taxonomy" id="588898"/>
    <lineage>
        <taxon>Archaea</taxon>
        <taxon>Methanobacteriati</taxon>
        <taxon>Methanobacteriota</taxon>
        <taxon>Stenosarchaea group</taxon>
        <taxon>Halobacteria</taxon>
        <taxon>Halobacteriales</taxon>
        <taxon>Natrialbaceae</taxon>
        <taxon>Natronorubrum</taxon>
    </lineage>
</organism>